<feature type="chain" id="PRO_5042137072" description="Ricin B lectin domain-containing protein" evidence="2">
    <location>
        <begin position="22"/>
        <end position="224"/>
    </location>
</feature>
<sequence>MYFPRIAGVLALVALVPAVLAAPTPADPPAPAPVDVAAAPSPPPADDGAPPPPPAPVDAAASEPPAPPPPSSKIVSRLNCTDFRANGTLKLDDRPVGFDGTPETLTLMDEGVPVLFAECNSETMGHKSEGTKHYGLLSPAAAPTAQCVAAEALGQPNAALKIQDCSLSDDSSQMGQTFEYDDQAHTLAFVGRPAPGDYYQFNLVNNVTVAVSPDGDTGSNLQLA</sequence>
<reference evidence="3" key="1">
    <citation type="submission" date="2023-03" db="EMBL/GenBank/DDBJ databases">
        <title>Mating type loci evolution in Malassezia.</title>
        <authorList>
            <person name="Coelho M.A."/>
        </authorList>
    </citation>
    <scope>NUCLEOTIDE SEQUENCE</scope>
    <source>
        <strain evidence="3">CBS 9557</strain>
    </source>
</reference>
<keyword evidence="2" id="KW-0732">Signal</keyword>
<name>A0AAF0EIJ2_9BASI</name>
<evidence type="ECO:0000313" key="4">
    <source>
        <dbReference type="Proteomes" id="UP001213623"/>
    </source>
</evidence>
<evidence type="ECO:0008006" key="5">
    <source>
        <dbReference type="Google" id="ProtNLM"/>
    </source>
</evidence>
<evidence type="ECO:0000256" key="1">
    <source>
        <dbReference type="SAM" id="MobiDB-lite"/>
    </source>
</evidence>
<proteinExistence type="predicted"/>
<feature type="compositionally biased region" description="Pro residues" evidence="1">
    <location>
        <begin position="40"/>
        <end position="56"/>
    </location>
</feature>
<feature type="region of interest" description="Disordered" evidence="1">
    <location>
        <begin position="25"/>
        <end position="75"/>
    </location>
</feature>
<feature type="signal peptide" evidence="2">
    <location>
        <begin position="1"/>
        <end position="21"/>
    </location>
</feature>
<organism evidence="3 4">
    <name type="scientific">Malassezia nana</name>
    <dbReference type="NCBI Taxonomy" id="180528"/>
    <lineage>
        <taxon>Eukaryota</taxon>
        <taxon>Fungi</taxon>
        <taxon>Dikarya</taxon>
        <taxon>Basidiomycota</taxon>
        <taxon>Ustilaginomycotina</taxon>
        <taxon>Malasseziomycetes</taxon>
        <taxon>Malasseziales</taxon>
        <taxon>Malasseziaceae</taxon>
        <taxon>Malassezia</taxon>
    </lineage>
</organism>
<accession>A0AAF0EIJ2</accession>
<evidence type="ECO:0000256" key="2">
    <source>
        <dbReference type="SAM" id="SignalP"/>
    </source>
</evidence>
<keyword evidence="4" id="KW-1185">Reference proteome</keyword>
<evidence type="ECO:0000313" key="3">
    <source>
        <dbReference type="EMBL" id="WFD26475.1"/>
    </source>
</evidence>
<dbReference type="Proteomes" id="UP001213623">
    <property type="component" value="Chromosome 2"/>
</dbReference>
<dbReference type="AlphaFoldDB" id="A0AAF0EIJ2"/>
<dbReference type="EMBL" id="CP119893">
    <property type="protein sequence ID" value="WFD26475.1"/>
    <property type="molecule type" value="Genomic_DNA"/>
</dbReference>
<protein>
    <recommendedName>
        <fullName evidence="5">Ricin B lectin domain-containing protein</fullName>
    </recommendedName>
</protein>
<gene>
    <name evidence="3" type="ORF">MNAN1_001458</name>
</gene>